<dbReference type="EMBL" id="SIRS01000001">
    <property type="protein sequence ID" value="TBN18807.1"/>
    <property type="molecule type" value="Genomic_DNA"/>
</dbReference>
<evidence type="ECO:0000256" key="1">
    <source>
        <dbReference type="ARBA" id="ARBA00022737"/>
    </source>
</evidence>
<dbReference type="PANTHER" id="PTHR24123:SF33">
    <property type="entry name" value="PROTEIN HOS4"/>
    <property type="match status" value="1"/>
</dbReference>
<dbReference type="Proteomes" id="UP000292372">
    <property type="component" value="Unassembled WGS sequence"/>
</dbReference>
<dbReference type="InterPro" id="IPR002110">
    <property type="entry name" value="Ankyrin_rpt"/>
</dbReference>
<dbReference type="InterPro" id="IPR036770">
    <property type="entry name" value="Ankyrin_rpt-contain_sf"/>
</dbReference>
<dbReference type="SUPFAM" id="SSF48403">
    <property type="entry name" value="Ankyrin repeat"/>
    <property type="match status" value="1"/>
</dbReference>
<evidence type="ECO:0000256" key="3">
    <source>
        <dbReference type="PROSITE-ProRule" id="PRU00023"/>
    </source>
</evidence>
<evidence type="ECO:0000256" key="2">
    <source>
        <dbReference type="ARBA" id="ARBA00023043"/>
    </source>
</evidence>
<reference evidence="4 5" key="1">
    <citation type="journal article" date="2015" name="Int. J. Syst. Evol. Microbiol.">
        <title>Hyunsoonleella pacifica sp. nov., isolated from seawater of South Pacific Gyre.</title>
        <authorList>
            <person name="Gao X."/>
            <person name="Zhang Z."/>
            <person name="Dai X."/>
            <person name="Zhang X.H."/>
        </authorList>
    </citation>
    <scope>NUCLEOTIDE SEQUENCE [LARGE SCALE GENOMIC DNA]</scope>
    <source>
        <strain evidence="4 5">SW033</strain>
    </source>
</reference>
<keyword evidence="1" id="KW-0677">Repeat</keyword>
<dbReference type="SMART" id="SM00248">
    <property type="entry name" value="ANK"/>
    <property type="match status" value="9"/>
</dbReference>
<feature type="repeat" description="ANK" evidence="3">
    <location>
        <begin position="266"/>
        <end position="299"/>
    </location>
</feature>
<feature type="repeat" description="ANK" evidence="3">
    <location>
        <begin position="333"/>
        <end position="365"/>
    </location>
</feature>
<dbReference type="PANTHER" id="PTHR24123">
    <property type="entry name" value="ANKYRIN REPEAT-CONTAINING"/>
    <property type="match status" value="1"/>
</dbReference>
<sequence length="499" mass="55911">MVSSYKLLNIIIVLISIQVSAQTNVFLDRAYWKNKPSLEQVQEAIKNGNDPTELNEHAFDAISLGLIEKVDNNIIKYLLTIDGNGVNKKTHDGRTYVFWAAYKDNIEMMQYLVDKGAKMDIIDSHGYSVLNFAAVTGQRNTQLYDFCITHGANVLSEKNNDGANALLLVAPALKDDVLIDYFVSKGINLHSVDNNGNGIFNYAAKKGNIDLLNLLIKRGVAYKSLNTVGGNAFMFAAKGTRHHKNTLKTYKYLESLGLEPNIITNEGFTPLHALAYKNKDLDIFKYFIEKGVDVNQKDVNGNTAFINASYSNTLESVLFLSEHIKNINTQNKKGVTPLMRAVESNFEDVVAFLIEQGADITITDAKGNSLVYYLISSYSEKSKDSFRKKLELLKAKGLDFSTQQANQDNLWHLAVKQNSLNLLKLLEGLNVPINQKNKYGYTPLHISAMKSKDNTVLQFLLNKGADKRIQTDFEETPLDLAKENEVLQNNKFSLTLLEL</sequence>
<accession>A0A4Q9FS85</accession>
<name>A0A4Q9FS85_9FLAO</name>
<evidence type="ECO:0000313" key="4">
    <source>
        <dbReference type="EMBL" id="TBN18807.1"/>
    </source>
</evidence>
<dbReference type="Pfam" id="PF12796">
    <property type="entry name" value="Ank_2"/>
    <property type="match status" value="3"/>
</dbReference>
<dbReference type="PROSITE" id="PS50088">
    <property type="entry name" value="ANK_REPEAT"/>
    <property type="match status" value="5"/>
</dbReference>
<proteinExistence type="predicted"/>
<dbReference type="Gene3D" id="1.25.40.20">
    <property type="entry name" value="Ankyrin repeat-containing domain"/>
    <property type="match status" value="3"/>
</dbReference>
<dbReference type="AlphaFoldDB" id="A0A4Q9FS85"/>
<gene>
    <name evidence="4" type="ORF">EYD46_01715</name>
</gene>
<dbReference type="RefSeq" id="WP_130935323.1">
    <property type="nucleotide sequence ID" value="NZ_BMEE01000001.1"/>
</dbReference>
<comment type="caution">
    <text evidence="4">The sequence shown here is derived from an EMBL/GenBank/DDBJ whole genome shotgun (WGS) entry which is preliminary data.</text>
</comment>
<organism evidence="4 5">
    <name type="scientific">Hyunsoonleella pacifica</name>
    <dbReference type="NCBI Taxonomy" id="1080224"/>
    <lineage>
        <taxon>Bacteria</taxon>
        <taxon>Pseudomonadati</taxon>
        <taxon>Bacteroidota</taxon>
        <taxon>Flavobacteriia</taxon>
        <taxon>Flavobacteriales</taxon>
        <taxon>Flavobacteriaceae</taxon>
    </lineage>
</organism>
<dbReference type="PROSITE" id="PS50297">
    <property type="entry name" value="ANK_REP_REGION"/>
    <property type="match status" value="4"/>
</dbReference>
<keyword evidence="5" id="KW-1185">Reference proteome</keyword>
<dbReference type="InterPro" id="IPR051165">
    <property type="entry name" value="Multifunctional_ANK_Repeat"/>
</dbReference>
<feature type="repeat" description="ANK" evidence="3">
    <location>
        <begin position="195"/>
        <end position="227"/>
    </location>
</feature>
<dbReference type="OrthoDB" id="2575953at2"/>
<feature type="repeat" description="ANK" evidence="3">
    <location>
        <begin position="92"/>
        <end position="124"/>
    </location>
</feature>
<protein>
    <submittedName>
        <fullName evidence="4">Ankyrin repeat domain-containing protein</fullName>
    </submittedName>
</protein>
<keyword evidence="2 3" id="KW-0040">ANK repeat</keyword>
<feature type="repeat" description="ANK" evidence="3">
    <location>
        <begin position="439"/>
        <end position="472"/>
    </location>
</feature>
<evidence type="ECO:0000313" key="5">
    <source>
        <dbReference type="Proteomes" id="UP000292372"/>
    </source>
</evidence>